<dbReference type="PANTHER" id="PTHR46332:SF5">
    <property type="entry name" value="ASPARTATE BETA-HYDROXYLASE DOMAIN CONTAINING 2"/>
    <property type="match status" value="1"/>
</dbReference>
<dbReference type="Pfam" id="PF05118">
    <property type="entry name" value="Asp_Arg_Hydrox"/>
    <property type="match status" value="1"/>
</dbReference>
<evidence type="ECO:0000259" key="4">
    <source>
        <dbReference type="Pfam" id="PF05118"/>
    </source>
</evidence>
<organism evidence="6 7">
    <name type="scientific">Pseudoalteromonas holothuriae</name>
    <dbReference type="NCBI Taxonomy" id="2963714"/>
    <lineage>
        <taxon>Bacteria</taxon>
        <taxon>Pseudomonadati</taxon>
        <taxon>Pseudomonadota</taxon>
        <taxon>Gammaproteobacteria</taxon>
        <taxon>Alteromonadales</taxon>
        <taxon>Pseudoalteromonadaceae</taxon>
        <taxon>Pseudoalteromonas</taxon>
    </lineage>
</organism>
<evidence type="ECO:0000256" key="3">
    <source>
        <dbReference type="ARBA" id="ARBA00023002"/>
    </source>
</evidence>
<evidence type="ECO:0000313" key="6">
    <source>
        <dbReference type="EMBL" id="CAH9066783.1"/>
    </source>
</evidence>
<dbReference type="Proteomes" id="UP001152485">
    <property type="component" value="Unassembled WGS sequence"/>
</dbReference>
<dbReference type="GO" id="GO:0051213">
    <property type="term" value="F:dioxygenase activity"/>
    <property type="evidence" value="ECO:0007669"/>
    <property type="project" value="UniProtKB-KW"/>
</dbReference>
<dbReference type="EMBL" id="CAMAPC010000026">
    <property type="protein sequence ID" value="CAH9066783.1"/>
    <property type="molecule type" value="Genomic_DNA"/>
</dbReference>
<sequence>MNTQIRPWFNIFGGKYTGGEPNFYATEQYPWVTVIEENWEVIRDELTALVAEKPERLQPYYINKSMSFPPNHWKTMGLYFWRIKMHRNCRRCPKTMAILDRIPNLTAASLSILEPNSNINPHQGDTDAVIRGHLGLSIPAEIPAAGFQVGKEIKSWENGKVLLFCDAHSHTAWNNTEQRRLVMIFDVMREEFAHKKDSVCAHVLADAVLQMMYQSMPVLHKLSGRFKRVCYKLLKGAIRVILPIQRRLPY</sequence>
<dbReference type="EMBL" id="CAMAPD010000015">
    <property type="protein sequence ID" value="CAH9064009.1"/>
    <property type="molecule type" value="Genomic_DNA"/>
</dbReference>
<dbReference type="Gene3D" id="2.60.120.330">
    <property type="entry name" value="B-lactam Antibiotic, Isopenicillin N Synthase, Chain"/>
    <property type="match status" value="1"/>
</dbReference>
<evidence type="ECO:0000313" key="8">
    <source>
        <dbReference type="Proteomes" id="UP001152485"/>
    </source>
</evidence>
<dbReference type="InterPro" id="IPR027443">
    <property type="entry name" value="IPNS-like_sf"/>
</dbReference>
<dbReference type="SUPFAM" id="SSF51197">
    <property type="entry name" value="Clavaminate synthase-like"/>
    <property type="match status" value="1"/>
</dbReference>
<dbReference type="PANTHER" id="PTHR46332">
    <property type="entry name" value="ASPARTATE BETA-HYDROXYLASE DOMAIN-CONTAINING PROTEIN 2"/>
    <property type="match status" value="1"/>
</dbReference>
<keyword evidence="3" id="KW-0560">Oxidoreductase</keyword>
<proteinExistence type="inferred from homology"/>
<comment type="caution">
    <text evidence="6">The sequence shown here is derived from an EMBL/GenBank/DDBJ whole genome shotgun (WGS) entry which is preliminary data.</text>
</comment>
<accession>A0A9W4W7P7</accession>
<reference evidence="6 8" key="1">
    <citation type="submission" date="2022-07" db="EMBL/GenBank/DDBJ databases">
        <authorList>
            <person name="Criscuolo A."/>
        </authorList>
    </citation>
    <scope>NUCLEOTIDE SEQUENCE</scope>
    <source>
        <strain evidence="8">CIP 111951</strain>
        <strain evidence="6">CIP111854</strain>
        <strain evidence="5">CIP111951</strain>
    </source>
</reference>
<evidence type="ECO:0000256" key="2">
    <source>
        <dbReference type="ARBA" id="ARBA00022964"/>
    </source>
</evidence>
<gene>
    <name evidence="6" type="ORF">PSECIP111854_03958</name>
    <name evidence="5" type="ORF">PSECIP111951_03024</name>
</gene>
<dbReference type="InterPro" id="IPR007803">
    <property type="entry name" value="Asp/Arg/Pro-Hydrxlase"/>
</dbReference>
<feature type="domain" description="Aspartyl/asparaginy/proline hydroxylase" evidence="4">
    <location>
        <begin position="36"/>
        <end position="189"/>
    </location>
</feature>
<comment type="similarity">
    <text evidence="1">Belongs to the aspartyl/asparaginyl beta-hydroxylase family.</text>
</comment>
<dbReference type="Proteomes" id="UP001152467">
    <property type="component" value="Unassembled WGS sequence"/>
</dbReference>
<protein>
    <recommendedName>
        <fullName evidence="4">Aspartyl/asparaginy/proline hydroxylase domain-containing protein</fullName>
    </recommendedName>
</protein>
<evidence type="ECO:0000313" key="7">
    <source>
        <dbReference type="Proteomes" id="UP001152467"/>
    </source>
</evidence>
<evidence type="ECO:0000313" key="5">
    <source>
        <dbReference type="EMBL" id="CAH9064009.1"/>
    </source>
</evidence>
<dbReference type="GO" id="GO:0016020">
    <property type="term" value="C:membrane"/>
    <property type="evidence" value="ECO:0007669"/>
    <property type="project" value="TreeGrafter"/>
</dbReference>
<evidence type="ECO:0000256" key="1">
    <source>
        <dbReference type="ARBA" id="ARBA00007730"/>
    </source>
</evidence>
<dbReference type="InterPro" id="IPR051821">
    <property type="entry name" value="Asp/Asn_beta-hydroxylase"/>
</dbReference>
<keyword evidence="2" id="KW-0223">Dioxygenase</keyword>
<dbReference type="AlphaFoldDB" id="A0A9W4W7P7"/>
<name>A0A9W4W7P7_9GAMM</name>
<keyword evidence="7" id="KW-1185">Reference proteome</keyword>
<dbReference type="RefSeq" id="WP_261594321.1">
    <property type="nucleotide sequence ID" value="NZ_CAMAPC010000026.1"/>
</dbReference>